<proteinExistence type="predicted"/>
<comment type="caution">
    <text evidence="1">The sequence shown here is derived from an EMBL/GenBank/DDBJ whole genome shotgun (WGS) entry which is preliminary data.</text>
</comment>
<evidence type="ECO:0000313" key="2">
    <source>
        <dbReference type="Proteomes" id="UP000320455"/>
    </source>
</evidence>
<dbReference type="Proteomes" id="UP000320455">
    <property type="component" value="Unassembled WGS sequence"/>
</dbReference>
<evidence type="ECO:0000313" key="1">
    <source>
        <dbReference type="EMBL" id="TWQ50834.1"/>
    </source>
</evidence>
<accession>A0ABD7S6Z3</accession>
<keyword evidence="2" id="KW-1185">Reference proteome</keyword>
<gene>
    <name evidence="1" type="ORF">FQK01_17165</name>
</gene>
<sequence>MEVQRKPEQLICTVLPLLQTALKRVALMACTVPHCRPLLRLWARIAAGSVDMDGPMAWDC</sequence>
<organism evidence="1 2">
    <name type="scientific">Xanthomonas vasicola</name>
    <dbReference type="NCBI Taxonomy" id="56459"/>
    <lineage>
        <taxon>Bacteria</taxon>
        <taxon>Pseudomonadati</taxon>
        <taxon>Pseudomonadota</taxon>
        <taxon>Gammaproteobacteria</taxon>
        <taxon>Lysobacterales</taxon>
        <taxon>Lysobacteraceae</taxon>
        <taxon>Xanthomonas</taxon>
    </lineage>
</organism>
<protein>
    <submittedName>
        <fullName evidence="1">Uncharacterized protein</fullName>
    </submittedName>
</protein>
<name>A0ABD7S6Z3_XANVA</name>
<dbReference type="AlphaFoldDB" id="A0ABD7S6Z3"/>
<reference evidence="2" key="1">
    <citation type="journal article" date="2020" name="Phytopathology">
        <title>Genomic acquisitions in emerging populations of Xanthomonas vasicola pv. vasculorum infecting corn in the U.S. and Argentina.</title>
        <authorList>
            <person name="Perez-Quintero A.L."/>
        </authorList>
    </citation>
    <scope>NUCLEOTIDE SEQUENCE [LARGE SCALE GENOMIC DNA]</scope>
    <source>
        <strain evidence="2">Xvh-L</strain>
    </source>
</reference>
<dbReference type="EMBL" id="VOCK01000033">
    <property type="protein sequence ID" value="TWQ50834.1"/>
    <property type="molecule type" value="Genomic_DNA"/>
</dbReference>